<protein>
    <recommendedName>
        <fullName evidence="2">Aminotransferase-like plant mobile domain-containing protein</fullName>
    </recommendedName>
</protein>
<feature type="domain" description="Aminotransferase-like plant mobile" evidence="2">
    <location>
        <begin position="131"/>
        <end position="420"/>
    </location>
</feature>
<dbReference type="PANTHER" id="PTHR46033">
    <property type="entry name" value="PROTEIN MAIN-LIKE 2"/>
    <property type="match status" value="1"/>
</dbReference>
<dbReference type="AlphaFoldDB" id="A0A834YCF8"/>
<dbReference type="GO" id="GO:0010073">
    <property type="term" value="P:meristem maintenance"/>
    <property type="evidence" value="ECO:0007669"/>
    <property type="project" value="InterPro"/>
</dbReference>
<gene>
    <name evidence="3" type="ORF">HHK36_030856</name>
</gene>
<evidence type="ECO:0000313" key="3">
    <source>
        <dbReference type="EMBL" id="KAF8377477.1"/>
    </source>
</evidence>
<evidence type="ECO:0000259" key="2">
    <source>
        <dbReference type="Pfam" id="PF10536"/>
    </source>
</evidence>
<evidence type="ECO:0000313" key="4">
    <source>
        <dbReference type="Proteomes" id="UP000655225"/>
    </source>
</evidence>
<comment type="caution">
    <text evidence="3">The sequence shown here is derived from an EMBL/GenBank/DDBJ whole genome shotgun (WGS) entry which is preliminary data.</text>
</comment>
<sequence length="798" mass="89073">MVRPKRVRSRGSSSACPEQDEDYVPPTDVEEHPIESSRASASSSGAGASSSRGRRRSGLDPVPEVLGVPDTPLLKGLGEHISALCRNQERTPISGWRCTWKNVLTFYQVASPALRDALGRTPLGSFLTIPRIQSDRRLIAALCERWFGDTNTFHFPCCELAITPLDFVMLTGIQIVGEVIPPLPDISMDQAAALMGVSPATVASDSGWEAGKVKLSWLGSILGEVALAVIDLDSPAFTSILRVFLLFILGSCFFMTDRSCVDSSFLSLMDPIDHFDTFDWGGAIYASILAGLSRVSRGGGRSARFFYPFLEMWAHEYLDPFRPTLRIPDITSFPRSSRWSAPCSKVDSHLLDKAREELDRLTMKRVTLRPFVDLEDMIRLLCRGARRFLGRRVAFSYLGTCEYFLGERVLHQCDGEFRIPLPPPEMTPILDHDAFMGEMRTAGVPIHHFPPSGGEVGRILHLPGYGAGLLSIMSPFSTRHGANERPLLAILEEDNRALTEENVKVSSFLCNGASNSFDDFEEYGRVVSVPLDQGRIGSYISRASWKTKDLPPRVKRGFLRDGEEANYFRCSLKFLRDILPQGTQVWRGLRRIKSRSFLRYHVDAATFRVWIGVFKRERISSEDECHVTDMDIKISSLPLSSLVGWRSRVKSTFGDDQESLVTGEYVRWLTDCCIPYVSPPHPCVGEKRKEPMSTVPTEDQPNYKELEERITSLLAENAGLKAEVAKMGVEAAAYQDCIRDLRAQVNVLEAVNEEFQYFQNPIGGKKSSSQEVILKLNAELARLRHKLKDQGGASSDSD</sequence>
<feature type="region of interest" description="Disordered" evidence="1">
    <location>
        <begin position="1"/>
        <end position="67"/>
    </location>
</feature>
<accession>A0A834YCF8</accession>
<reference evidence="3 4" key="1">
    <citation type="submission" date="2020-04" db="EMBL/GenBank/DDBJ databases">
        <title>Plant Genome Project.</title>
        <authorList>
            <person name="Zhang R.-G."/>
        </authorList>
    </citation>
    <scope>NUCLEOTIDE SEQUENCE [LARGE SCALE GENOMIC DNA]</scope>
    <source>
        <strain evidence="3">YNK0</strain>
        <tissue evidence="3">Leaf</tissue>
    </source>
</reference>
<dbReference type="InterPro" id="IPR044824">
    <property type="entry name" value="MAIN-like"/>
</dbReference>
<proteinExistence type="predicted"/>
<keyword evidence="4" id="KW-1185">Reference proteome</keyword>
<name>A0A834YCF8_TETSI</name>
<feature type="compositionally biased region" description="Low complexity" evidence="1">
    <location>
        <begin position="36"/>
        <end position="51"/>
    </location>
</feature>
<dbReference type="Proteomes" id="UP000655225">
    <property type="component" value="Unassembled WGS sequence"/>
</dbReference>
<dbReference type="InterPro" id="IPR019557">
    <property type="entry name" value="AminoTfrase-like_pln_mobile"/>
</dbReference>
<evidence type="ECO:0000256" key="1">
    <source>
        <dbReference type="SAM" id="MobiDB-lite"/>
    </source>
</evidence>
<dbReference type="PANTHER" id="PTHR46033:SF8">
    <property type="entry name" value="PROTEIN MAINTENANCE OF MERISTEMS-LIKE"/>
    <property type="match status" value="1"/>
</dbReference>
<dbReference type="Pfam" id="PF10536">
    <property type="entry name" value="PMD"/>
    <property type="match status" value="1"/>
</dbReference>
<dbReference type="EMBL" id="JABCRI010000024">
    <property type="protein sequence ID" value="KAF8377477.1"/>
    <property type="molecule type" value="Genomic_DNA"/>
</dbReference>
<organism evidence="3 4">
    <name type="scientific">Tetracentron sinense</name>
    <name type="common">Spur-leaf</name>
    <dbReference type="NCBI Taxonomy" id="13715"/>
    <lineage>
        <taxon>Eukaryota</taxon>
        <taxon>Viridiplantae</taxon>
        <taxon>Streptophyta</taxon>
        <taxon>Embryophyta</taxon>
        <taxon>Tracheophyta</taxon>
        <taxon>Spermatophyta</taxon>
        <taxon>Magnoliopsida</taxon>
        <taxon>Trochodendrales</taxon>
        <taxon>Trochodendraceae</taxon>
        <taxon>Tetracentron</taxon>
    </lineage>
</organism>